<evidence type="ECO:0000256" key="1">
    <source>
        <dbReference type="SAM" id="MobiDB-lite"/>
    </source>
</evidence>
<dbReference type="InParanoid" id="A0A165C0G1"/>
<protein>
    <submittedName>
        <fullName evidence="2">Uncharacterized protein</fullName>
    </submittedName>
</protein>
<reference evidence="2 3" key="1">
    <citation type="journal article" date="2016" name="Mol. Biol. Evol.">
        <title>Comparative Genomics of Early-Diverging Mushroom-Forming Fungi Provides Insights into the Origins of Lignocellulose Decay Capabilities.</title>
        <authorList>
            <person name="Nagy L.G."/>
            <person name="Riley R."/>
            <person name="Tritt A."/>
            <person name="Adam C."/>
            <person name="Daum C."/>
            <person name="Floudas D."/>
            <person name="Sun H."/>
            <person name="Yadav J.S."/>
            <person name="Pangilinan J."/>
            <person name="Larsson K.H."/>
            <person name="Matsuura K."/>
            <person name="Barry K."/>
            <person name="Labutti K."/>
            <person name="Kuo R."/>
            <person name="Ohm R.A."/>
            <person name="Bhattacharya S.S."/>
            <person name="Shirouzu T."/>
            <person name="Yoshinaga Y."/>
            <person name="Martin F.M."/>
            <person name="Grigoriev I.V."/>
            <person name="Hibbett D.S."/>
        </authorList>
    </citation>
    <scope>NUCLEOTIDE SEQUENCE [LARGE SCALE GENOMIC DNA]</scope>
    <source>
        <strain evidence="2 3">HHB12733</strain>
    </source>
</reference>
<name>A0A165C0G1_9BASI</name>
<dbReference type="EMBL" id="KV424256">
    <property type="protein sequence ID" value="KZT50047.1"/>
    <property type="molecule type" value="Genomic_DNA"/>
</dbReference>
<accession>A0A165C0G1</accession>
<evidence type="ECO:0000313" key="3">
    <source>
        <dbReference type="Proteomes" id="UP000076842"/>
    </source>
</evidence>
<dbReference type="Proteomes" id="UP000076842">
    <property type="component" value="Unassembled WGS sequence"/>
</dbReference>
<feature type="region of interest" description="Disordered" evidence="1">
    <location>
        <begin position="520"/>
        <end position="546"/>
    </location>
</feature>
<proteinExistence type="predicted"/>
<sequence>MDHLYKAYKPRPYLFLTNASNIGAIYDIMTEPMEMFEMLGMIHCSLYGVLGPRANRKDQERRPLIEAALGQFVIAKIGFEQWQRIGLAGRMGEIYPLVERWNPIFRLRRMLRITRGLLYVKAGLQSDLEAAPVHRLLPETGTGANTRVRVAKWLLWKFDAIEGAPEPEFPIAWNPYHAVLTNYLHNLVPPSGRLESRLSNIRTHLNTMLGDEVKIGIIFKFLVRVHSWHHIISHVFAHKHPTVTLPPFFQPPDVSAHNFIRFPDLWKPGWKIPNPFHPEREFADDPEDDLEDDEEMDHQPTTLNAELHKVRLGRGDRVAAQDWQLRGQERAAEAFAIYDPKAVAAAQPKINKIVKDITISSLKLARVQAYYEKKKKGLPMSVLPSSAVLQTSFVQNDPARIISPDVMMKRMAAKGLHYSLEVIQDIMARIDDDDNLEAKLEAYLHDHPGPSHKRRRSAASDAAMELEDNYLPGPPEAPRPTQVDTSVFGRTSRPAMKTQANVKLAADIKEGTQRMAAERLRKKARAGTPVPETMDDFPAPGTDLALQEHPQPISKTASFLTSITALPNPLPRQAPTSP</sequence>
<organism evidence="2 3">
    <name type="scientific">Calocera cornea HHB12733</name>
    <dbReference type="NCBI Taxonomy" id="1353952"/>
    <lineage>
        <taxon>Eukaryota</taxon>
        <taxon>Fungi</taxon>
        <taxon>Dikarya</taxon>
        <taxon>Basidiomycota</taxon>
        <taxon>Agaricomycotina</taxon>
        <taxon>Dacrymycetes</taxon>
        <taxon>Dacrymycetales</taxon>
        <taxon>Dacrymycetaceae</taxon>
        <taxon>Calocera</taxon>
    </lineage>
</organism>
<dbReference type="AlphaFoldDB" id="A0A165C0G1"/>
<keyword evidence="3" id="KW-1185">Reference proteome</keyword>
<evidence type="ECO:0000313" key="2">
    <source>
        <dbReference type="EMBL" id="KZT50047.1"/>
    </source>
</evidence>
<gene>
    <name evidence="2" type="ORF">CALCODRAFT_488992</name>
</gene>